<dbReference type="Gene3D" id="3.10.20.440">
    <property type="entry name" value="2Fe-2S iron-sulphur cluster binding domain, sarcosine oxidase, alpha subunit, N-terminal domain"/>
    <property type="match status" value="1"/>
</dbReference>
<evidence type="ECO:0000313" key="2">
    <source>
        <dbReference type="EMBL" id="KPH73654.1"/>
    </source>
</evidence>
<dbReference type="EMBL" id="LGSZ01000095">
    <property type="protein sequence ID" value="KPH73654.1"/>
    <property type="molecule type" value="Genomic_DNA"/>
</dbReference>
<reference evidence="2 3" key="1">
    <citation type="submission" date="2015-07" db="EMBL/GenBank/DDBJ databases">
        <title>Whole genome sequencing of Bosea vaviloviae isolated from cave pool.</title>
        <authorList>
            <person name="Tan N.E.H."/>
            <person name="Lee Y.P."/>
            <person name="Gan H.M."/>
            <person name="Barton H."/>
            <person name="Savka M.A."/>
        </authorList>
    </citation>
    <scope>NUCLEOTIDE SEQUENCE [LARGE SCALE GENOMIC DNA]</scope>
    <source>
        <strain evidence="2 3">SD260</strain>
    </source>
</reference>
<accession>A0A0N0M7Y4</accession>
<name>A0A0N0M7Y4_9HYPH</name>
<keyword evidence="3" id="KW-1185">Reference proteome</keyword>
<gene>
    <name evidence="2" type="ORF">AE618_26290</name>
</gene>
<organism evidence="2 3">
    <name type="scientific">Bosea vaviloviae</name>
    <dbReference type="NCBI Taxonomy" id="1526658"/>
    <lineage>
        <taxon>Bacteria</taxon>
        <taxon>Pseudomonadati</taxon>
        <taxon>Pseudomonadota</taxon>
        <taxon>Alphaproteobacteria</taxon>
        <taxon>Hyphomicrobiales</taxon>
        <taxon>Boseaceae</taxon>
        <taxon>Bosea</taxon>
    </lineage>
</organism>
<comment type="caution">
    <text evidence="2">The sequence shown here is derived from an EMBL/GenBank/DDBJ whole genome shotgun (WGS) entry which is preliminary data.</text>
</comment>
<dbReference type="GO" id="GO:0051536">
    <property type="term" value="F:iron-sulfur cluster binding"/>
    <property type="evidence" value="ECO:0007669"/>
    <property type="project" value="InterPro"/>
</dbReference>
<dbReference type="Pfam" id="PF13510">
    <property type="entry name" value="Fer2_4"/>
    <property type="match status" value="1"/>
</dbReference>
<dbReference type="PATRIC" id="fig|1526658.3.peg.4798"/>
<proteinExistence type="predicted"/>
<evidence type="ECO:0000313" key="3">
    <source>
        <dbReference type="Proteomes" id="UP000037822"/>
    </source>
</evidence>
<dbReference type="SUPFAM" id="SSF54292">
    <property type="entry name" value="2Fe-2S ferredoxin-like"/>
    <property type="match status" value="1"/>
</dbReference>
<dbReference type="GO" id="GO:0016491">
    <property type="term" value="F:oxidoreductase activity"/>
    <property type="evidence" value="ECO:0007669"/>
    <property type="project" value="UniProtKB-KW"/>
</dbReference>
<dbReference type="RefSeq" id="WP_054212000.1">
    <property type="nucleotide sequence ID" value="NZ_LGSZ01000095.1"/>
</dbReference>
<dbReference type="AlphaFoldDB" id="A0A0N0M7Y4"/>
<dbReference type="OrthoDB" id="573392at2"/>
<sequence>MFRPMHELKAADALAFTFDGRALTARAGDTVAAALLANGVQACRQTPVSGADRGPYCMMGVCFECLVVIDGVGNRQGCLVPLREGMRIETQAGRRQPDSVRA</sequence>
<dbReference type="InterPro" id="IPR042204">
    <property type="entry name" value="2Fe-2S-bd_N"/>
</dbReference>
<dbReference type="Proteomes" id="UP000037822">
    <property type="component" value="Unassembled WGS sequence"/>
</dbReference>
<protein>
    <submittedName>
        <fullName evidence="2">(2Fe-2S)-binding protein</fullName>
    </submittedName>
</protein>
<keyword evidence="1" id="KW-0560">Oxidoreductase</keyword>
<evidence type="ECO:0000256" key="1">
    <source>
        <dbReference type="ARBA" id="ARBA00023002"/>
    </source>
</evidence>
<dbReference type="InterPro" id="IPR036010">
    <property type="entry name" value="2Fe-2S_ferredoxin-like_sf"/>
</dbReference>